<comment type="caution">
    <text evidence="1">The sequence shown here is derived from an EMBL/GenBank/DDBJ whole genome shotgun (WGS) entry which is preliminary data.</text>
</comment>
<dbReference type="Proteomes" id="UP000657421">
    <property type="component" value="Unassembled WGS sequence"/>
</dbReference>
<gene>
    <name evidence="1" type="ORF">H8716_15575</name>
</gene>
<keyword evidence="2" id="KW-1185">Reference proteome</keyword>
<accession>A0ABR7NDJ5</accession>
<evidence type="ECO:0000313" key="2">
    <source>
        <dbReference type="Proteomes" id="UP000657421"/>
    </source>
</evidence>
<sequence length="93" mass="10992">MSVIYDVLLKQQDYEPVIGHFGEPKYICLFYDEDRNKALKEMWKYVKEHGFITPDKKFTVADIVLRERKSTGEEISITSYHELFNTITGELLK</sequence>
<name>A0ABR7NDJ5_9FIRM</name>
<dbReference type="EMBL" id="JACRSZ010000022">
    <property type="protein sequence ID" value="MBC8574472.1"/>
    <property type="molecule type" value="Genomic_DNA"/>
</dbReference>
<protein>
    <submittedName>
        <fullName evidence="1">Uncharacterized protein</fullName>
    </submittedName>
</protein>
<proteinExistence type="predicted"/>
<reference evidence="1 2" key="1">
    <citation type="submission" date="2020-08" db="EMBL/GenBank/DDBJ databases">
        <title>Genome public.</title>
        <authorList>
            <person name="Liu C."/>
            <person name="Sun Q."/>
        </authorList>
    </citation>
    <scope>NUCLEOTIDE SEQUENCE [LARGE SCALE GENOMIC DNA]</scope>
    <source>
        <strain evidence="1 2">NSJ-46</strain>
    </source>
</reference>
<evidence type="ECO:0000313" key="1">
    <source>
        <dbReference type="EMBL" id="MBC8574472.1"/>
    </source>
</evidence>
<organism evidence="1 2">
    <name type="scientific">Jingyaoa shaoxingensis</name>
    <dbReference type="NCBI Taxonomy" id="2763671"/>
    <lineage>
        <taxon>Bacteria</taxon>
        <taxon>Bacillati</taxon>
        <taxon>Bacillota</taxon>
        <taxon>Clostridia</taxon>
        <taxon>Lachnospirales</taxon>
        <taxon>Lachnospiraceae</taxon>
        <taxon>Jingyaoa</taxon>
    </lineage>
</organism>
<dbReference type="RefSeq" id="WP_249309933.1">
    <property type="nucleotide sequence ID" value="NZ_JACRSZ010000022.1"/>
</dbReference>